<dbReference type="Proteomes" id="UP000011115">
    <property type="component" value="Unassembled WGS sequence"/>
</dbReference>
<protein>
    <submittedName>
        <fullName evidence="2">Integrase core domain containing protein</fullName>
    </submittedName>
</protein>
<evidence type="ECO:0000313" key="2">
    <source>
        <dbReference type="EnsemblPlants" id="PGSC0003DMT400089929"/>
    </source>
</evidence>
<dbReference type="HOGENOM" id="CLU_028647_0_3_1"/>
<feature type="region of interest" description="Disordered" evidence="1">
    <location>
        <begin position="261"/>
        <end position="281"/>
    </location>
</feature>
<evidence type="ECO:0000313" key="3">
    <source>
        <dbReference type="Proteomes" id="UP000011115"/>
    </source>
</evidence>
<proteinExistence type="predicted"/>
<evidence type="ECO:0000256" key="1">
    <source>
        <dbReference type="SAM" id="MobiDB-lite"/>
    </source>
</evidence>
<dbReference type="PaxDb" id="4113-PGSC0003DMT400089929"/>
<accession>M1DJ80</accession>
<reference evidence="2" key="2">
    <citation type="submission" date="2015-06" db="UniProtKB">
        <authorList>
            <consortium name="EnsemblPlants"/>
        </authorList>
    </citation>
    <scope>IDENTIFICATION</scope>
    <source>
        <strain evidence="2">DM1-3 516 R44</strain>
    </source>
</reference>
<dbReference type="EnsemblPlants" id="PGSC0003DMT400089929">
    <property type="protein sequence ID" value="PGSC0003DMT400089929"/>
    <property type="gene ID" value="PGSC0003DMG400039500"/>
</dbReference>
<feature type="region of interest" description="Disordered" evidence="1">
    <location>
        <begin position="356"/>
        <end position="378"/>
    </location>
</feature>
<organism evidence="2 3">
    <name type="scientific">Solanum tuberosum</name>
    <name type="common">Potato</name>
    <dbReference type="NCBI Taxonomy" id="4113"/>
    <lineage>
        <taxon>Eukaryota</taxon>
        <taxon>Viridiplantae</taxon>
        <taxon>Streptophyta</taxon>
        <taxon>Embryophyta</taxon>
        <taxon>Tracheophyta</taxon>
        <taxon>Spermatophyta</taxon>
        <taxon>Magnoliopsida</taxon>
        <taxon>eudicotyledons</taxon>
        <taxon>Gunneridae</taxon>
        <taxon>Pentapetalae</taxon>
        <taxon>asterids</taxon>
        <taxon>lamiids</taxon>
        <taxon>Solanales</taxon>
        <taxon>Solanaceae</taxon>
        <taxon>Solanoideae</taxon>
        <taxon>Solaneae</taxon>
        <taxon>Solanum</taxon>
    </lineage>
</organism>
<dbReference type="InParanoid" id="M1DJ80"/>
<reference evidence="3" key="1">
    <citation type="journal article" date="2011" name="Nature">
        <title>Genome sequence and analysis of the tuber crop potato.</title>
        <authorList>
            <consortium name="The Potato Genome Sequencing Consortium"/>
        </authorList>
    </citation>
    <scope>NUCLEOTIDE SEQUENCE [LARGE SCALE GENOMIC DNA]</scope>
    <source>
        <strain evidence="3">cv. DM1-3 516 R44</strain>
    </source>
</reference>
<dbReference type="AlphaFoldDB" id="M1DJ80"/>
<name>M1DJ80_SOLTU</name>
<dbReference type="Gramene" id="PGSC0003DMT400089929">
    <property type="protein sequence ID" value="PGSC0003DMT400089929"/>
    <property type="gene ID" value="PGSC0003DMG400039500"/>
</dbReference>
<keyword evidence="3" id="KW-1185">Reference proteome</keyword>
<sequence>MVATYAGAKSKNLQKRFVQRSTDPIDGPLFIPRTVNGVCRSQKCQSRAQTPLKATLVSGFSVDISVNTIRQFLYNPSPDHTGHSTRSNLTTDGTSCGVESSSLINDEANVAAPRRETQVNVPPFGVDLVDDVEQMQGVVVLPLVCVSKLEAQIGTLLHHVKPWMQKSIAKSEVRMEWRMETMMDHKVQAIHRRPDAFEFRVLARPGPVTDFSSIRTELDSLQANLDAIITPPIDKPESAPTALANDTVIDALFSDDIAQPEPTRARGKRHHSCHISDTTEDARARKWERQQNEQARRASIVDEELRQQRARESIIGASSSRPTTETMIVVGYDVSTTDGAVRVTNSTTDGVVINDVGTTEGDPSVFSAGSGKPDLSAC</sequence>